<comment type="subcellular location">
    <subcellularLocation>
        <location evidence="10">Endoplasmic reticulum membrane</location>
        <topology evidence="10">Single-pass membrane protein</topology>
        <orientation evidence="10">Cytoplasmic side</orientation>
    </subcellularLocation>
</comment>
<dbReference type="Pfam" id="PF00667">
    <property type="entry name" value="FAD_binding_1"/>
    <property type="match status" value="1"/>
</dbReference>
<dbReference type="InterPro" id="IPR001709">
    <property type="entry name" value="Flavoprot_Pyr_Nucl_cyt_Rdtase"/>
</dbReference>
<dbReference type="SUPFAM" id="SSF52343">
    <property type="entry name" value="Ferredoxin reductase-like, C-terminal NADP-linked domain"/>
    <property type="match status" value="1"/>
</dbReference>
<dbReference type="AlphaFoldDB" id="A0A814FMG2"/>
<evidence type="ECO:0000313" key="14">
    <source>
        <dbReference type="EMBL" id="CAF0984920.1"/>
    </source>
</evidence>
<dbReference type="InterPro" id="IPR017927">
    <property type="entry name" value="FAD-bd_FR_type"/>
</dbReference>
<dbReference type="GO" id="GO:0010181">
    <property type="term" value="F:FMN binding"/>
    <property type="evidence" value="ECO:0007669"/>
    <property type="project" value="UniProtKB-UniRule"/>
</dbReference>
<comment type="caution">
    <text evidence="14">The sequence shown here is derived from an EMBL/GenBank/DDBJ whole genome shotgun (WGS) entry which is preliminary data.</text>
</comment>
<dbReference type="Pfam" id="PF00175">
    <property type="entry name" value="NAD_binding_1"/>
    <property type="match status" value="1"/>
</dbReference>
<comment type="catalytic activity">
    <reaction evidence="10 11">
        <text>2 oxidized [cytochrome P450] + NADPH = 2 reduced [cytochrome P450] + NADP(+) + H(+)</text>
        <dbReference type="Rhea" id="RHEA:24040"/>
        <dbReference type="Rhea" id="RHEA-COMP:14627"/>
        <dbReference type="Rhea" id="RHEA-COMP:14628"/>
        <dbReference type="ChEBI" id="CHEBI:15378"/>
        <dbReference type="ChEBI" id="CHEBI:55376"/>
        <dbReference type="ChEBI" id="CHEBI:57783"/>
        <dbReference type="ChEBI" id="CHEBI:58349"/>
        <dbReference type="ChEBI" id="CHEBI:60344"/>
        <dbReference type="EC" id="1.6.2.4"/>
    </reaction>
</comment>
<organism evidence="14 16">
    <name type="scientific">Adineta ricciae</name>
    <name type="common">Rotifer</name>
    <dbReference type="NCBI Taxonomy" id="249248"/>
    <lineage>
        <taxon>Eukaryota</taxon>
        <taxon>Metazoa</taxon>
        <taxon>Spiralia</taxon>
        <taxon>Gnathifera</taxon>
        <taxon>Rotifera</taxon>
        <taxon>Eurotatoria</taxon>
        <taxon>Bdelloidea</taxon>
        <taxon>Adinetida</taxon>
        <taxon>Adinetidae</taxon>
        <taxon>Adineta</taxon>
    </lineage>
</organism>
<feature type="domain" description="Flavodoxin-like" evidence="12">
    <location>
        <begin position="80"/>
        <end position="224"/>
    </location>
</feature>
<dbReference type="GO" id="GO:0003958">
    <property type="term" value="F:NADPH-hemoprotein reductase activity"/>
    <property type="evidence" value="ECO:0007669"/>
    <property type="project" value="UniProtKB-UniRule"/>
</dbReference>
<evidence type="ECO:0000256" key="4">
    <source>
        <dbReference type="ARBA" id="ARBA00022824"/>
    </source>
</evidence>
<evidence type="ECO:0000256" key="10">
    <source>
        <dbReference type="HAMAP-Rule" id="MF_03212"/>
    </source>
</evidence>
<evidence type="ECO:0000256" key="1">
    <source>
        <dbReference type="ARBA" id="ARBA00022630"/>
    </source>
</evidence>
<dbReference type="Gene3D" id="3.40.50.360">
    <property type="match status" value="1"/>
</dbReference>
<dbReference type="Gene3D" id="2.40.30.10">
    <property type="entry name" value="Translation factors"/>
    <property type="match status" value="1"/>
</dbReference>
<evidence type="ECO:0000256" key="7">
    <source>
        <dbReference type="ARBA" id="ARBA00022989"/>
    </source>
</evidence>
<feature type="binding site" evidence="10">
    <location>
        <position position="208"/>
    </location>
    <ligand>
        <name>FMN</name>
        <dbReference type="ChEBI" id="CHEBI:58210"/>
    </ligand>
</feature>
<dbReference type="FunFam" id="3.40.50.80:FF:000001">
    <property type="entry name" value="NADPH--cytochrome P450 reductase 1"/>
    <property type="match status" value="1"/>
</dbReference>
<dbReference type="InterPro" id="IPR029039">
    <property type="entry name" value="Flavoprotein-like_sf"/>
</dbReference>
<evidence type="ECO:0000259" key="12">
    <source>
        <dbReference type="PROSITE" id="PS50902"/>
    </source>
</evidence>
<keyword evidence="5 10" id="KW-0274">FAD</keyword>
<accession>A0A814FMG2</accession>
<dbReference type="EMBL" id="CAJNOJ010000108">
    <property type="protein sequence ID" value="CAF1129130.1"/>
    <property type="molecule type" value="Genomic_DNA"/>
</dbReference>
<dbReference type="GO" id="GO:0050660">
    <property type="term" value="F:flavin adenine dinucleotide binding"/>
    <property type="evidence" value="ECO:0007669"/>
    <property type="project" value="UniProtKB-UniRule"/>
</dbReference>
<dbReference type="GO" id="GO:0009725">
    <property type="term" value="P:response to hormone"/>
    <property type="evidence" value="ECO:0007669"/>
    <property type="project" value="TreeGrafter"/>
</dbReference>
<feature type="binding site" evidence="10">
    <location>
        <begin position="173"/>
        <end position="182"/>
    </location>
    <ligand>
        <name>FMN</name>
        <dbReference type="ChEBI" id="CHEBI:58210"/>
    </ligand>
</feature>
<name>A0A814FMG2_ADIRI</name>
<keyword evidence="8 10" id="KW-0560">Oxidoreductase</keyword>
<evidence type="ECO:0000256" key="2">
    <source>
        <dbReference type="ARBA" id="ARBA00022643"/>
    </source>
</evidence>
<evidence type="ECO:0000313" key="15">
    <source>
        <dbReference type="EMBL" id="CAF1129130.1"/>
    </source>
</evidence>
<dbReference type="InterPro" id="IPR001433">
    <property type="entry name" value="OxRdtase_FAD/NAD-bd"/>
</dbReference>
<comment type="function">
    <text evidence="10">This enzyme is required for electron transfer from NADP to cytochrome P450 in microsomes. It can also provide electron transfer to heme oxygenase and cytochrome B5.</text>
</comment>
<feature type="binding site" evidence="10">
    <location>
        <begin position="472"/>
        <end position="474"/>
    </location>
    <ligand>
        <name>FAD</name>
        <dbReference type="ChEBI" id="CHEBI:57692"/>
    </ligand>
</feature>
<dbReference type="PANTHER" id="PTHR19384">
    <property type="entry name" value="NITRIC OXIDE SYNTHASE-RELATED"/>
    <property type="match status" value="1"/>
</dbReference>
<gene>
    <name evidence="15" type="ORF">EDS130_LOCUS21481</name>
    <name evidence="14" type="ORF">XAT740_LOCUS12385</name>
</gene>
<feature type="binding site" evidence="10">
    <location>
        <position position="688"/>
    </location>
    <ligand>
        <name>FAD</name>
        <dbReference type="ChEBI" id="CHEBI:57692"/>
    </ligand>
</feature>
<keyword evidence="9 10" id="KW-0472">Membrane</keyword>
<dbReference type="FunFam" id="1.20.990.10:FF:000001">
    <property type="entry name" value="NADPH--cytochrome P450 reductase"/>
    <property type="match status" value="1"/>
</dbReference>
<dbReference type="PROSITE" id="PS50902">
    <property type="entry name" value="FLAVODOXIN_LIKE"/>
    <property type="match status" value="1"/>
</dbReference>
<feature type="transmembrane region" description="Helical" evidence="10">
    <location>
        <begin position="12"/>
        <end position="29"/>
    </location>
</feature>
<dbReference type="InterPro" id="IPR017938">
    <property type="entry name" value="Riboflavin_synthase-like_b-brl"/>
</dbReference>
<feature type="binding site" evidence="10">
    <location>
        <position position="650"/>
    </location>
    <ligand>
        <name>NADP(+)</name>
        <dbReference type="ChEBI" id="CHEBI:58349"/>
    </ligand>
</feature>
<dbReference type="GO" id="GO:0050661">
    <property type="term" value="F:NADP binding"/>
    <property type="evidence" value="ECO:0007669"/>
    <property type="project" value="UniProtKB-UniRule"/>
</dbReference>
<evidence type="ECO:0000256" key="3">
    <source>
        <dbReference type="ARBA" id="ARBA00022692"/>
    </source>
</evidence>
<dbReference type="EMBL" id="CAJNOR010000698">
    <property type="protein sequence ID" value="CAF0984920.1"/>
    <property type="molecule type" value="Genomic_DNA"/>
</dbReference>
<comment type="similarity">
    <text evidence="10">In the N-terminal section; belongs to the flavodoxin family.</text>
</comment>
<feature type="binding site" evidence="10">
    <location>
        <begin position="454"/>
        <end position="457"/>
    </location>
    <ligand>
        <name>FAD</name>
        <dbReference type="ChEBI" id="CHEBI:57692"/>
    </ligand>
</feature>
<comment type="cofactor">
    <cofactor evidence="10">
        <name>FMN</name>
        <dbReference type="ChEBI" id="CHEBI:58210"/>
    </cofactor>
    <text evidence="10">Binds 1 FMN per monomer.</text>
</comment>
<sequence>MELFSLSLDLTNSIILGIVSVLVIYWFWLKPRGTSSSSSSNSTMSLIKPAKPLNELSAKPSGVAHEGSFVDRMIHSGKTMVVFYGSQTGTAEEFGQRIAKQAKRYGISATVCDPEECDMEELQRLTTIDKHIALFCLATYGEGDPTDNAQEFYEWLREDGRELNNLHYAVFGLGNKTYEHYNAVGKYVDKRLEEIGGVRMCEVGLGDDDGNIEDDFMAWTTVFWENVCQKYELVINADGTSMRQYKLVDGPFPPETVFTGEIGRLKSYERQKPPYDLRNPYLAPVLASRELFEKGCTRSCLHLELDISNTRIKYEAGDHVAVFPSNDEALVNRIGELLNVNLDEVISLVNVDEDAQKKTPFPCPCSYRTALTYYLDITSVLNTQVLKEIAQYAINEDEKAILTLMGSYSEEGKIKYKEWVLDSYRSLVHVLEDLPSLKPPLDHLCELLPRLHPRYYSISSSPKVHPTCVHVTAVVVHYKTPTNRFAKGVATNCFKELHNKHQVLEISENPPENGCHVPGRFPIYIRKSTFRLPFKFQTPIIMIGPGTGLAPFRGFIQERHFYKTQNKPVGETILYYGCRNQAEDYLYRDELKYFVDEQILELYVAFSRDQEQKIYVTHLLRQHGEKLWKLIKEQNASVYVCGDAKNMARDVHSILIDIAQAHGDMTAERASAFVKELTQKGRYSQDVWS</sequence>
<dbReference type="InterPro" id="IPR003097">
    <property type="entry name" value="CysJ-like_FAD-binding"/>
</dbReference>
<keyword evidence="3 10" id="KW-0812">Transmembrane</keyword>
<dbReference type="EC" id="1.6.2.4" evidence="10 11"/>
<dbReference type="CDD" id="cd06204">
    <property type="entry name" value="CYPOR"/>
    <property type="match status" value="1"/>
</dbReference>
<dbReference type="HAMAP" id="MF_03212">
    <property type="entry name" value="NCPR"/>
    <property type="match status" value="1"/>
</dbReference>
<dbReference type="PRINTS" id="PR00369">
    <property type="entry name" value="FLAVODOXIN"/>
</dbReference>
<dbReference type="Proteomes" id="UP000663828">
    <property type="component" value="Unassembled WGS sequence"/>
</dbReference>
<feature type="binding site" evidence="10">
    <location>
        <position position="547"/>
    </location>
    <ligand>
        <name>NADP(+)</name>
        <dbReference type="ChEBI" id="CHEBI:58349"/>
    </ligand>
</feature>
<feature type="domain" description="FAD-binding FR-type" evidence="13">
    <location>
        <begin position="278"/>
        <end position="518"/>
    </location>
</feature>
<keyword evidence="4 10" id="KW-0256">Endoplasmic reticulum</keyword>
<dbReference type="Gene3D" id="1.20.990.10">
    <property type="entry name" value="NADPH-cytochrome p450 Reductase, Chain A, domain 3"/>
    <property type="match status" value="1"/>
</dbReference>
<dbReference type="GO" id="GO:0005789">
    <property type="term" value="C:endoplasmic reticulum membrane"/>
    <property type="evidence" value="ECO:0007669"/>
    <property type="project" value="UniProtKB-SubCell"/>
</dbReference>
<keyword evidence="2 10" id="KW-0288">FMN</keyword>
<keyword evidence="6 10" id="KW-0521">NADP</keyword>
<feature type="binding site" evidence="10">
    <location>
        <position position="478"/>
    </location>
    <ligand>
        <name>FAD</name>
        <dbReference type="ChEBI" id="CHEBI:57692"/>
    </ligand>
</feature>
<dbReference type="InterPro" id="IPR001094">
    <property type="entry name" value="Flavdoxin-like"/>
</dbReference>
<feature type="binding site" evidence="10">
    <location>
        <begin position="607"/>
        <end position="608"/>
    </location>
    <ligand>
        <name>NADP(+)</name>
        <dbReference type="ChEBI" id="CHEBI:58349"/>
    </ligand>
</feature>
<dbReference type="PROSITE" id="PS51384">
    <property type="entry name" value="FAD_FR"/>
    <property type="match status" value="1"/>
</dbReference>
<comment type="cofactor">
    <cofactor evidence="10">
        <name>FAD</name>
        <dbReference type="ChEBI" id="CHEBI:57692"/>
    </cofactor>
    <text evidence="10">Binds 1 FAD per monomer.</text>
</comment>
<comment type="similarity">
    <text evidence="10 11">In the C-terminal section; belongs to the flavoprotein pyridine nucleotide cytochrome reductase family.</text>
</comment>
<evidence type="ECO:0000259" key="13">
    <source>
        <dbReference type="PROSITE" id="PS51384"/>
    </source>
</evidence>
<dbReference type="Pfam" id="PF00258">
    <property type="entry name" value="Flavodoxin_1"/>
    <property type="match status" value="1"/>
</dbReference>
<dbReference type="PANTHER" id="PTHR19384:SF17">
    <property type="entry name" value="NADPH--CYTOCHROME P450 REDUCTASE"/>
    <property type="match status" value="1"/>
</dbReference>
<evidence type="ECO:0000256" key="6">
    <source>
        <dbReference type="ARBA" id="ARBA00022857"/>
    </source>
</evidence>
<evidence type="ECO:0000313" key="16">
    <source>
        <dbReference type="Proteomes" id="UP000663828"/>
    </source>
</evidence>
<proteinExistence type="inferred from homology"/>
<dbReference type="SUPFAM" id="SSF52218">
    <property type="entry name" value="Flavoproteins"/>
    <property type="match status" value="1"/>
</dbReference>
<dbReference type="PRINTS" id="PR00371">
    <property type="entry name" value="FPNCR"/>
</dbReference>
<dbReference type="InterPro" id="IPR039261">
    <property type="entry name" value="FNR_nucleotide-bd"/>
</dbReference>
<comment type="caution">
    <text evidence="10">Lacks conserved residue(s) required for the propagation of feature annotation.</text>
</comment>
<protein>
    <recommendedName>
        <fullName evidence="10 11">NADPH--cytochrome P450 reductase</fullName>
        <shortName evidence="10">CPR</shortName>
        <shortName evidence="10">P450R</shortName>
        <ecNumber evidence="10 11">1.6.2.4</ecNumber>
    </recommendedName>
</protein>
<dbReference type="InterPro" id="IPR023208">
    <property type="entry name" value="P450R"/>
</dbReference>
<comment type="similarity">
    <text evidence="10">Belongs to the NADPH--cytochrome P450 reductase family.</text>
</comment>
<dbReference type="GO" id="GO:0005829">
    <property type="term" value="C:cytosol"/>
    <property type="evidence" value="ECO:0007669"/>
    <property type="project" value="TreeGrafter"/>
</dbReference>
<keyword evidence="1 10" id="KW-0285">Flavoprotein</keyword>
<dbReference type="InterPro" id="IPR008254">
    <property type="entry name" value="Flavodoxin/NO_synth"/>
</dbReference>
<dbReference type="Gene3D" id="3.40.50.80">
    <property type="entry name" value="Nucleotide-binding domain of ferredoxin-NADP reductase (FNR) module"/>
    <property type="match status" value="1"/>
</dbReference>
<feature type="binding site" evidence="10">
    <location>
        <position position="298"/>
    </location>
    <ligand>
        <name>NADP(+)</name>
        <dbReference type="ChEBI" id="CHEBI:58349"/>
    </ligand>
</feature>
<dbReference type="Proteomes" id="UP000663852">
    <property type="component" value="Unassembled WGS sequence"/>
</dbReference>
<dbReference type="InterPro" id="IPR023173">
    <property type="entry name" value="NADPH_Cyt_P450_Rdtase_alpha"/>
</dbReference>
<feature type="binding site" evidence="10">
    <location>
        <begin position="86"/>
        <end position="91"/>
    </location>
    <ligand>
        <name>FMN</name>
        <dbReference type="ChEBI" id="CHEBI:58210"/>
    </ligand>
</feature>
<dbReference type="SUPFAM" id="SSF63380">
    <property type="entry name" value="Riboflavin synthase domain-like"/>
    <property type="match status" value="1"/>
</dbReference>
<feature type="binding site" evidence="10">
    <location>
        <begin position="488"/>
        <end position="491"/>
    </location>
    <ligand>
        <name>FAD</name>
        <dbReference type="ChEBI" id="CHEBI:57692"/>
    </ligand>
</feature>
<evidence type="ECO:0000256" key="5">
    <source>
        <dbReference type="ARBA" id="ARBA00022827"/>
    </source>
</evidence>
<evidence type="ECO:0000256" key="8">
    <source>
        <dbReference type="ARBA" id="ARBA00023002"/>
    </source>
</evidence>
<dbReference type="PIRSF" id="PIRSF000208">
    <property type="entry name" value="P450R"/>
    <property type="match status" value="1"/>
</dbReference>
<feature type="binding site" evidence="10">
    <location>
        <begin position="613"/>
        <end position="617"/>
    </location>
    <ligand>
        <name>NADP(+)</name>
        <dbReference type="ChEBI" id="CHEBI:58349"/>
    </ligand>
</feature>
<evidence type="ECO:0000256" key="11">
    <source>
        <dbReference type="PIRNR" id="PIRNR000208"/>
    </source>
</evidence>
<evidence type="ECO:0000256" key="9">
    <source>
        <dbReference type="ARBA" id="ARBA00023136"/>
    </source>
</evidence>
<feature type="binding site" evidence="10">
    <location>
        <begin position="138"/>
        <end position="141"/>
    </location>
    <ligand>
        <name>FMN</name>
        <dbReference type="ChEBI" id="CHEBI:58210"/>
    </ligand>
</feature>
<reference evidence="14" key="1">
    <citation type="submission" date="2021-02" db="EMBL/GenBank/DDBJ databases">
        <authorList>
            <person name="Nowell W R."/>
        </authorList>
    </citation>
    <scope>NUCLEOTIDE SEQUENCE</scope>
</reference>
<keyword evidence="16" id="KW-1185">Reference proteome</keyword>
<dbReference type="OrthoDB" id="1856718at2759"/>
<keyword evidence="7 10" id="KW-1133">Transmembrane helix</keyword>